<dbReference type="PANTHER" id="PTHR42809:SF1">
    <property type="entry name" value="FLAVODOXIN 1"/>
    <property type="match status" value="1"/>
</dbReference>
<dbReference type="PANTHER" id="PTHR42809">
    <property type="entry name" value="FLAVODOXIN 2"/>
    <property type="match status" value="1"/>
</dbReference>
<organism evidence="9 10">
    <name type="scientific">Lactobacillus porci</name>
    <dbReference type="NCBI Taxonomy" id="2012477"/>
    <lineage>
        <taxon>Bacteria</taxon>
        <taxon>Bacillati</taxon>
        <taxon>Bacillota</taxon>
        <taxon>Bacilli</taxon>
        <taxon>Lactobacillales</taxon>
        <taxon>Lactobacillaceae</taxon>
        <taxon>Lactobacillus</taxon>
    </lineage>
</organism>
<keyword evidence="6" id="KW-0288">FMN</keyword>
<dbReference type="OrthoDB" id="9790745at2"/>
<dbReference type="NCBIfam" id="NF005587">
    <property type="entry name" value="PRK07308.1"/>
    <property type="match status" value="1"/>
</dbReference>
<proteinExistence type="inferred from homology"/>
<evidence type="ECO:0000256" key="6">
    <source>
        <dbReference type="ARBA" id="ARBA00022643"/>
    </source>
</evidence>
<dbReference type="Proteomes" id="UP000438120">
    <property type="component" value="Unassembled WGS sequence"/>
</dbReference>
<evidence type="ECO:0000256" key="5">
    <source>
        <dbReference type="ARBA" id="ARBA00022630"/>
    </source>
</evidence>
<evidence type="ECO:0000313" key="10">
    <source>
        <dbReference type="Proteomes" id="UP000438120"/>
    </source>
</evidence>
<comment type="similarity">
    <text evidence="3">Belongs to the flavodoxin family.</text>
</comment>
<evidence type="ECO:0000259" key="8">
    <source>
        <dbReference type="PROSITE" id="PS50902"/>
    </source>
</evidence>
<keyword evidence="5" id="KW-0285">Flavoprotein</keyword>
<dbReference type="InterPro" id="IPR001094">
    <property type="entry name" value="Flavdoxin-like"/>
</dbReference>
<keyword evidence="10" id="KW-1185">Reference proteome</keyword>
<accession>A0A6A8MG75</accession>
<dbReference type="InterPro" id="IPR008254">
    <property type="entry name" value="Flavodoxin/NO_synth"/>
</dbReference>
<dbReference type="InterPro" id="IPR050619">
    <property type="entry name" value="Flavodoxin"/>
</dbReference>
<feature type="domain" description="Flavodoxin-like" evidence="8">
    <location>
        <begin position="3"/>
        <end position="143"/>
    </location>
</feature>
<evidence type="ECO:0000256" key="7">
    <source>
        <dbReference type="ARBA" id="ARBA00022982"/>
    </source>
</evidence>
<dbReference type="Pfam" id="PF00258">
    <property type="entry name" value="Flavodoxin_1"/>
    <property type="match status" value="1"/>
</dbReference>
<comment type="caution">
    <text evidence="9">The sequence shown here is derived from an EMBL/GenBank/DDBJ whole genome shotgun (WGS) entry which is preliminary data.</text>
</comment>
<keyword evidence="4" id="KW-0813">Transport</keyword>
<name>A0A6A8MG75_9LACO</name>
<dbReference type="EMBL" id="VUMX01000038">
    <property type="protein sequence ID" value="MST87841.1"/>
    <property type="molecule type" value="Genomic_DNA"/>
</dbReference>
<gene>
    <name evidence="9" type="ORF">FYJ62_09525</name>
</gene>
<dbReference type="SUPFAM" id="SSF52218">
    <property type="entry name" value="Flavoproteins"/>
    <property type="match status" value="1"/>
</dbReference>
<reference evidence="9 10" key="1">
    <citation type="submission" date="2019-08" db="EMBL/GenBank/DDBJ databases">
        <title>In-depth cultivation of the pig gut microbiome towards novel bacterial diversity and tailored functional studies.</title>
        <authorList>
            <person name="Wylensek D."/>
            <person name="Hitch T.C.A."/>
            <person name="Clavel T."/>
        </authorList>
    </citation>
    <scope>NUCLEOTIDE SEQUENCE [LARGE SCALE GENOMIC DNA]</scope>
    <source>
        <strain evidence="9 10">Bifido-178-WT-2B</strain>
    </source>
</reference>
<dbReference type="RefSeq" id="WP_154549451.1">
    <property type="nucleotide sequence ID" value="NZ_VUMX01000038.1"/>
</dbReference>
<evidence type="ECO:0000256" key="3">
    <source>
        <dbReference type="ARBA" id="ARBA00005267"/>
    </source>
</evidence>
<dbReference type="InterPro" id="IPR029039">
    <property type="entry name" value="Flavoprotein-like_sf"/>
</dbReference>
<dbReference type="AlphaFoldDB" id="A0A6A8MG75"/>
<evidence type="ECO:0000313" key="9">
    <source>
        <dbReference type="EMBL" id="MST87841.1"/>
    </source>
</evidence>
<evidence type="ECO:0000256" key="4">
    <source>
        <dbReference type="ARBA" id="ARBA00022448"/>
    </source>
</evidence>
<comment type="cofactor">
    <cofactor evidence="1">
        <name>FMN</name>
        <dbReference type="ChEBI" id="CHEBI:58210"/>
    </cofactor>
</comment>
<protein>
    <submittedName>
        <fullName evidence="9">Flavodoxin</fullName>
    </submittedName>
</protein>
<dbReference type="PRINTS" id="PR00369">
    <property type="entry name" value="FLAVODOXIN"/>
</dbReference>
<evidence type="ECO:0000256" key="1">
    <source>
        <dbReference type="ARBA" id="ARBA00001917"/>
    </source>
</evidence>
<dbReference type="GO" id="GO:0010181">
    <property type="term" value="F:FMN binding"/>
    <property type="evidence" value="ECO:0007669"/>
    <property type="project" value="InterPro"/>
</dbReference>
<dbReference type="GO" id="GO:0016651">
    <property type="term" value="F:oxidoreductase activity, acting on NAD(P)H"/>
    <property type="evidence" value="ECO:0007669"/>
    <property type="project" value="UniProtKB-ARBA"/>
</dbReference>
<keyword evidence="7" id="KW-0249">Electron transport</keyword>
<dbReference type="PROSITE" id="PS50902">
    <property type="entry name" value="FLAVODOXIN_LIKE"/>
    <property type="match status" value="1"/>
</dbReference>
<sequence length="149" mass="16474">MKAKIVFASMTGNDEDMAEILEEDLQDAGFDVDCSDVSFTDASDYLTSDLCVFITYTYGEGVMTDEIADFYEQLQELDLTGKHFAVMGSGDKTYNEHYCENVFDFEKAFLACGASEAIPPLTIENAPDDDDIARIDQAAEELAGKLNEQ</sequence>
<evidence type="ECO:0000256" key="2">
    <source>
        <dbReference type="ARBA" id="ARBA00003297"/>
    </source>
</evidence>
<comment type="function">
    <text evidence="2">Low-potential electron donor to a number of redox enzymes.</text>
</comment>
<dbReference type="Gene3D" id="3.40.50.360">
    <property type="match status" value="1"/>
</dbReference>